<name>A0ABT5RQG1_9PSED</name>
<sequence length="241" mass="25729">MKYLIDKAAYDALEPSLQAFYKAKGEDYVLAVEGLPAPQNEDVTGLKAKVAELLNEKKDEKLRREQAEEAARIAAEETARKSGDTEALDRSWNEKHAKAIGEKDATLAGLQAQVHALTVGATAARLAGELAVQGSSAVLQKLIEPSLSFEMRDGKPVVVVLDADRRPTALTVDEYKEQLFNDAALAPLIAASRATGGGAGGGKGPGGAKQLSDMSESERKQLSTENPALFSKLVEQARNKE</sequence>
<keyword evidence="3" id="KW-1185">Reference proteome</keyword>
<evidence type="ECO:0008006" key="4">
    <source>
        <dbReference type="Google" id="ProtNLM"/>
    </source>
</evidence>
<dbReference type="EMBL" id="JANCLL010000054">
    <property type="protein sequence ID" value="MDD1947741.1"/>
    <property type="molecule type" value="Genomic_DNA"/>
</dbReference>
<protein>
    <recommendedName>
        <fullName evidence="4">Scaffold protein</fullName>
    </recommendedName>
</protein>
<comment type="caution">
    <text evidence="2">The sequence shown here is derived from an EMBL/GenBank/DDBJ whole genome shotgun (WGS) entry which is preliminary data.</text>
</comment>
<accession>A0ABT5RQG1</accession>
<evidence type="ECO:0000313" key="3">
    <source>
        <dbReference type="Proteomes" id="UP001150614"/>
    </source>
</evidence>
<feature type="region of interest" description="Disordered" evidence="1">
    <location>
        <begin position="70"/>
        <end position="90"/>
    </location>
</feature>
<dbReference type="RefSeq" id="WP_274129642.1">
    <property type="nucleotide sequence ID" value="NZ_JANCLL010000054.1"/>
</dbReference>
<gene>
    <name evidence="2" type="ORF">NMG11_28360</name>
</gene>
<feature type="region of interest" description="Disordered" evidence="1">
    <location>
        <begin position="194"/>
        <end position="241"/>
    </location>
</feature>
<reference evidence="2" key="1">
    <citation type="submission" date="2022-07" db="EMBL/GenBank/DDBJ databases">
        <title>Draft genome of Pseudomonas carnis strain LP isolated from cheese.</title>
        <authorList>
            <person name="Wolfe B.E."/>
        </authorList>
    </citation>
    <scope>NUCLEOTIDE SEQUENCE</scope>
    <source>
        <strain evidence="2">LP</strain>
    </source>
</reference>
<organism evidence="2 3">
    <name type="scientific">Pseudomonas carnis</name>
    <dbReference type="NCBI Taxonomy" id="2487355"/>
    <lineage>
        <taxon>Bacteria</taxon>
        <taxon>Pseudomonadati</taxon>
        <taxon>Pseudomonadota</taxon>
        <taxon>Gammaproteobacteria</taxon>
        <taxon>Pseudomonadales</taxon>
        <taxon>Pseudomonadaceae</taxon>
        <taxon>Pseudomonas</taxon>
    </lineage>
</organism>
<proteinExistence type="predicted"/>
<dbReference type="Proteomes" id="UP001150614">
    <property type="component" value="Unassembled WGS sequence"/>
</dbReference>
<evidence type="ECO:0000256" key="1">
    <source>
        <dbReference type="SAM" id="MobiDB-lite"/>
    </source>
</evidence>
<evidence type="ECO:0000313" key="2">
    <source>
        <dbReference type="EMBL" id="MDD1947741.1"/>
    </source>
</evidence>
<feature type="compositionally biased region" description="Gly residues" evidence="1">
    <location>
        <begin position="195"/>
        <end position="207"/>
    </location>
</feature>